<gene>
    <name evidence="2" type="ORF">HRG_03814</name>
</gene>
<dbReference type="GO" id="GO:0017057">
    <property type="term" value="F:6-phosphogluconolactonase activity"/>
    <property type="evidence" value="ECO:0007669"/>
    <property type="project" value="TreeGrafter"/>
</dbReference>
<protein>
    <submittedName>
        <fullName evidence="2">Lactonase, 7-bladed beta-propeller domain-containing protein</fullName>
    </submittedName>
</protein>
<evidence type="ECO:0000313" key="2">
    <source>
        <dbReference type="EMBL" id="KAH0965798.1"/>
    </source>
</evidence>
<name>A0A9P8N0A9_9HYPO</name>
<dbReference type="RefSeq" id="XP_044723311.1">
    <property type="nucleotide sequence ID" value="XM_044862285.1"/>
</dbReference>
<comment type="similarity">
    <text evidence="1">Belongs to the cycloisomerase 2 family.</text>
</comment>
<sequence>MPGSFRQPSVVVEKLCKGTVAHAAVGGSFLYVSSYCGKLTTLDVSPLHSWRAGGGNAAPVRLKTVSSTNAGGNPSFLTIDKARSTLFCLDEGLESLTGALASFKMKPDGSLALLDKKPTPKRPVFGALYNHGKCLGVAHYGDEAMTTWNVWDPHNMSVMQTEKYKPGTTGSGVAPQDAPRPHQVLFDPTGQFAVVPDLGSDQVRIYRVPGGGKPKLRRSGVARVETGSGPRHAAFAVARGKTYMYLLTELSNQIIGFKVHYRFGLMNLQKMFTTGIHGKRPTPEGAFASEIAVTPDNKSVIVSSRNENSVEMARADGIKVQADPLIHFSINSGNGHLTVGEEVSCGGSGPRQFCINKAGTLLAVALQTEGRVAVMGRDLDAAGLALTPVGIADVGGEVTSVVFDE</sequence>
<proteinExistence type="inferred from homology"/>
<reference evidence="2" key="1">
    <citation type="submission" date="2021-09" db="EMBL/GenBank/DDBJ databases">
        <title>A high-quality genome of the endoparasitic fungus Hirsutella rhossiliensis with a comparison of Hirsutella genomes reveals transposable elements contributing to genome size variation.</title>
        <authorList>
            <person name="Lin R."/>
            <person name="Jiao Y."/>
            <person name="Sun X."/>
            <person name="Ling J."/>
            <person name="Xie B."/>
            <person name="Cheng X."/>
        </authorList>
    </citation>
    <scope>NUCLEOTIDE SEQUENCE</scope>
    <source>
        <strain evidence="2">HR02</strain>
    </source>
</reference>
<keyword evidence="3" id="KW-1185">Reference proteome</keyword>
<dbReference type="Gene3D" id="2.130.10.10">
    <property type="entry name" value="YVTN repeat-like/Quinoprotein amine dehydrogenase"/>
    <property type="match status" value="1"/>
</dbReference>
<dbReference type="AlphaFoldDB" id="A0A9P8N0A9"/>
<comment type="caution">
    <text evidence="2">The sequence shown here is derived from an EMBL/GenBank/DDBJ whole genome shotgun (WGS) entry which is preliminary data.</text>
</comment>
<dbReference type="InterPro" id="IPR050282">
    <property type="entry name" value="Cycloisomerase_2"/>
</dbReference>
<evidence type="ECO:0000313" key="3">
    <source>
        <dbReference type="Proteomes" id="UP000824596"/>
    </source>
</evidence>
<dbReference type="InterPro" id="IPR011048">
    <property type="entry name" value="Haem_d1_sf"/>
</dbReference>
<dbReference type="InterPro" id="IPR015943">
    <property type="entry name" value="WD40/YVTN_repeat-like_dom_sf"/>
</dbReference>
<dbReference type="Pfam" id="PF10282">
    <property type="entry name" value="Lactonase"/>
    <property type="match status" value="1"/>
</dbReference>
<dbReference type="EMBL" id="JAIZPD010000003">
    <property type="protein sequence ID" value="KAH0965798.1"/>
    <property type="molecule type" value="Genomic_DNA"/>
</dbReference>
<dbReference type="GeneID" id="68352943"/>
<dbReference type="PANTHER" id="PTHR30344">
    <property type="entry name" value="6-PHOSPHOGLUCONOLACTONASE-RELATED"/>
    <property type="match status" value="1"/>
</dbReference>
<accession>A0A9P8N0A9</accession>
<dbReference type="OrthoDB" id="9972196at2759"/>
<evidence type="ECO:0000256" key="1">
    <source>
        <dbReference type="ARBA" id="ARBA00005564"/>
    </source>
</evidence>
<dbReference type="Proteomes" id="UP000824596">
    <property type="component" value="Unassembled WGS sequence"/>
</dbReference>
<organism evidence="2 3">
    <name type="scientific">Hirsutella rhossiliensis</name>
    <dbReference type="NCBI Taxonomy" id="111463"/>
    <lineage>
        <taxon>Eukaryota</taxon>
        <taxon>Fungi</taxon>
        <taxon>Dikarya</taxon>
        <taxon>Ascomycota</taxon>
        <taxon>Pezizomycotina</taxon>
        <taxon>Sordariomycetes</taxon>
        <taxon>Hypocreomycetidae</taxon>
        <taxon>Hypocreales</taxon>
        <taxon>Ophiocordycipitaceae</taxon>
        <taxon>Hirsutella</taxon>
    </lineage>
</organism>
<dbReference type="PANTHER" id="PTHR30344:SF1">
    <property type="entry name" value="6-PHOSPHOGLUCONOLACTONASE"/>
    <property type="match status" value="1"/>
</dbReference>
<dbReference type="InterPro" id="IPR019405">
    <property type="entry name" value="Lactonase_7-beta_prop"/>
</dbReference>
<dbReference type="SUPFAM" id="SSF51004">
    <property type="entry name" value="C-terminal (heme d1) domain of cytochrome cd1-nitrite reductase"/>
    <property type="match status" value="1"/>
</dbReference>